<dbReference type="Pfam" id="PF00024">
    <property type="entry name" value="PAN_1"/>
    <property type="match status" value="2"/>
</dbReference>
<dbReference type="Gene3D" id="3.50.4.10">
    <property type="entry name" value="Hepatocyte Growth Factor"/>
    <property type="match status" value="2"/>
</dbReference>
<protein>
    <submittedName>
        <fullName evidence="6">PAN domain protein</fullName>
    </submittedName>
</protein>
<dbReference type="SUPFAM" id="SSF82895">
    <property type="entry name" value="TSP-1 type 1 repeat"/>
    <property type="match status" value="1"/>
</dbReference>
<dbReference type="CDD" id="cd01099">
    <property type="entry name" value="PAN_AP_HGF"/>
    <property type="match status" value="1"/>
</dbReference>
<dbReference type="Proteomes" id="UP000267606">
    <property type="component" value="Unassembled WGS sequence"/>
</dbReference>
<accession>A0A183HZR7</accession>
<sequence>MQCLYVLSSISLIFFAFISINVAKTTKDSENVQEGSSFPIEALCENRLTAFTVSDNTWLVSSSSLVYEDVTEEVCLKMCSSNRDSNGRTILCASVVYDHAIFVCTVFRSKSYPEGDLKTEVAPGKRLFEKFCLKDAPTACADSRFLKIHQSVIIGYAKNVSLARSIDECIEQCLTEHFQCRSAMYFYMEGECITNTESAMTQPASFAREESDKVIYIQNGCPAVLVRQKQLENSAARATIITAESSLIAADENIENVKDEAETIRSTTIITEDNSNNNKGKKEGKKIPDTDDITAVNSSIEENALKQRNYLNDRIHNDKAESDSLFQEDSGKFASFEEATEASTIKEMSKILESNLKRVKTESDTVNFREHPKSLKQTKLQQMKRELTPEENEENHVGKNPSLEVNLPNFQVRPSPHQVENQETERMNSAKVIQEGIKAQKPIKRLNIITLNKFKDKNHFSEWSDWSPCRRLGEKRIRRRKCYNLQRCIGALMEVKKCPKTIRKVEPDFKDGDGLQKANDSIPLMSVPPEKSNSNKIGLGTGISDDVSSQTQQPHSENESTEKTNEKIWSPWRGICQEFASGHPCKNHEIIGFESRDCLATDNAKCKGPFFRYCTISC</sequence>
<feature type="chain" id="PRO_5044552699" evidence="2">
    <location>
        <begin position="24"/>
        <end position="618"/>
    </location>
</feature>
<organism evidence="6">
    <name type="scientific">Onchocerca flexuosa</name>
    <dbReference type="NCBI Taxonomy" id="387005"/>
    <lineage>
        <taxon>Eukaryota</taxon>
        <taxon>Metazoa</taxon>
        <taxon>Ecdysozoa</taxon>
        <taxon>Nematoda</taxon>
        <taxon>Chromadorea</taxon>
        <taxon>Rhabditida</taxon>
        <taxon>Spirurina</taxon>
        <taxon>Spiruromorpha</taxon>
        <taxon>Filarioidea</taxon>
        <taxon>Onchocercidae</taxon>
        <taxon>Onchocerca</taxon>
    </lineage>
</organism>
<dbReference type="PROSITE" id="PS50948">
    <property type="entry name" value="PAN"/>
    <property type="match status" value="2"/>
</dbReference>
<evidence type="ECO:0000313" key="4">
    <source>
        <dbReference type="EMBL" id="VDP12639.1"/>
    </source>
</evidence>
<keyword evidence="5" id="KW-1185">Reference proteome</keyword>
<feature type="region of interest" description="Disordered" evidence="1">
    <location>
        <begin position="506"/>
        <end position="565"/>
    </location>
</feature>
<dbReference type="AlphaFoldDB" id="A0A183HZR7"/>
<feature type="compositionally biased region" description="Polar residues" evidence="1">
    <location>
        <begin position="546"/>
        <end position="555"/>
    </location>
</feature>
<reference evidence="4 5" key="2">
    <citation type="submission" date="2018-11" db="EMBL/GenBank/DDBJ databases">
        <authorList>
            <consortium name="Pathogen Informatics"/>
        </authorList>
    </citation>
    <scope>NUCLEOTIDE SEQUENCE [LARGE SCALE GENOMIC DNA]</scope>
</reference>
<dbReference type="InterPro" id="IPR036383">
    <property type="entry name" value="TSP1_rpt_sf"/>
</dbReference>
<proteinExistence type="predicted"/>
<evidence type="ECO:0000259" key="3">
    <source>
        <dbReference type="PROSITE" id="PS50948"/>
    </source>
</evidence>
<dbReference type="PROSITE" id="PS50092">
    <property type="entry name" value="TSP1"/>
    <property type="match status" value="1"/>
</dbReference>
<dbReference type="PANTHER" id="PTHR47327:SF4">
    <property type="entry name" value="APPLE DOMAIN-CONTAINING PROTEIN-RELATED"/>
    <property type="match status" value="1"/>
</dbReference>
<gene>
    <name evidence="4" type="ORF">OFLC_LOCUS12979</name>
</gene>
<dbReference type="PANTHER" id="PTHR47327">
    <property type="entry name" value="FI18240P1-RELATED"/>
    <property type="match status" value="1"/>
</dbReference>
<dbReference type="STRING" id="387005.A0A183HZR7"/>
<feature type="region of interest" description="Disordered" evidence="1">
    <location>
        <begin position="388"/>
        <end position="427"/>
    </location>
</feature>
<dbReference type="InterPro" id="IPR052774">
    <property type="entry name" value="Celegans_DevNeuronal_Protein"/>
</dbReference>
<feature type="domain" description="Apple" evidence="3">
    <location>
        <begin position="140"/>
        <end position="221"/>
    </location>
</feature>
<dbReference type="InterPro" id="IPR000884">
    <property type="entry name" value="TSP1_rpt"/>
</dbReference>
<evidence type="ECO:0000256" key="2">
    <source>
        <dbReference type="SAM" id="SignalP"/>
    </source>
</evidence>
<evidence type="ECO:0000313" key="6">
    <source>
        <dbReference type="WBParaSite" id="OFLC_0001298001-mRNA-1"/>
    </source>
</evidence>
<dbReference type="GO" id="GO:0009653">
    <property type="term" value="P:anatomical structure morphogenesis"/>
    <property type="evidence" value="ECO:0007669"/>
    <property type="project" value="TreeGrafter"/>
</dbReference>
<feature type="compositionally biased region" description="Basic and acidic residues" evidence="1">
    <location>
        <begin position="556"/>
        <end position="565"/>
    </location>
</feature>
<dbReference type="EMBL" id="UZAJ01039998">
    <property type="protein sequence ID" value="VDP12639.1"/>
    <property type="molecule type" value="Genomic_DNA"/>
</dbReference>
<dbReference type="WBParaSite" id="OFLC_0001298001-mRNA-1">
    <property type="protein sequence ID" value="OFLC_0001298001-mRNA-1"/>
    <property type="gene ID" value="OFLC_0001298001"/>
</dbReference>
<dbReference type="SUPFAM" id="SSF57414">
    <property type="entry name" value="Hairpin loop containing domain-like"/>
    <property type="match status" value="2"/>
</dbReference>
<dbReference type="SMART" id="SM00473">
    <property type="entry name" value="PAN_AP"/>
    <property type="match status" value="2"/>
</dbReference>
<reference evidence="6" key="1">
    <citation type="submission" date="2016-06" db="UniProtKB">
        <authorList>
            <consortium name="WormBaseParasite"/>
        </authorList>
    </citation>
    <scope>IDENTIFICATION</scope>
</reference>
<name>A0A183HZR7_9BILA</name>
<feature type="signal peptide" evidence="2">
    <location>
        <begin position="1"/>
        <end position="23"/>
    </location>
</feature>
<dbReference type="InterPro" id="IPR003609">
    <property type="entry name" value="Pan_app"/>
</dbReference>
<evidence type="ECO:0000313" key="5">
    <source>
        <dbReference type="Proteomes" id="UP000267606"/>
    </source>
</evidence>
<feature type="domain" description="Apple" evidence="3">
    <location>
        <begin position="44"/>
        <end position="132"/>
    </location>
</feature>
<evidence type="ECO:0000256" key="1">
    <source>
        <dbReference type="SAM" id="MobiDB-lite"/>
    </source>
</evidence>
<keyword evidence="2" id="KW-0732">Signal</keyword>